<dbReference type="PANTHER" id="PTHR30348">
    <property type="entry name" value="UNCHARACTERIZED PROTEIN YECE"/>
    <property type="match status" value="1"/>
</dbReference>
<dbReference type="PANTHER" id="PTHR30348:SF14">
    <property type="entry name" value="BLR8050 PROTEIN"/>
    <property type="match status" value="1"/>
</dbReference>
<dbReference type="Pfam" id="PF01904">
    <property type="entry name" value="DUF72"/>
    <property type="match status" value="1"/>
</dbReference>
<dbReference type="OrthoDB" id="9780310at2"/>
<reference evidence="1 2" key="1">
    <citation type="submission" date="2017-06" db="EMBL/GenBank/DDBJ databases">
        <authorList>
            <person name="Kim H.J."/>
            <person name="Triplett B.A."/>
        </authorList>
    </citation>
    <scope>NUCLEOTIDE SEQUENCE [LARGE SCALE GENOMIC DNA]</scope>
    <source>
        <strain evidence="1 2">U15</strain>
    </source>
</reference>
<sequence length="265" mass="29321">MTLPSAQAIAPILVGCAGWSLSSAVQESFPAEGTHLQRYARVLPAVEINTSFYRPHQPKTYERWRDSVPEHFRFAVKVPKAITHEARLHDIDEALLRFMGEAGALERKLGCLLVQLPPGLRFDAAAAGQFFARLRRLSAADVVCEPRHPTWFGPAAAQLLREMKVSYADADPAPAGQRLPEENGDVLYLRLHGSPRMYFSVYEPQRLRQYADQALAAARAGKRVWCIFDNTAEDAAVPNALEFLDMTGQRFALQACGDQPSSGSS</sequence>
<dbReference type="SUPFAM" id="SSF117396">
    <property type="entry name" value="TM1631-like"/>
    <property type="match status" value="1"/>
</dbReference>
<dbReference type="Gene3D" id="3.20.20.410">
    <property type="entry name" value="Protein of unknown function UPF0759"/>
    <property type="match status" value="1"/>
</dbReference>
<proteinExistence type="predicted"/>
<dbReference type="InterPro" id="IPR036520">
    <property type="entry name" value="UPF0759_sf"/>
</dbReference>
<evidence type="ECO:0000313" key="2">
    <source>
        <dbReference type="Proteomes" id="UP000198284"/>
    </source>
</evidence>
<protein>
    <submittedName>
        <fullName evidence="1">Uncharacterized conserved protein YecE, DUF72 family</fullName>
    </submittedName>
</protein>
<dbReference type="Proteomes" id="UP000198284">
    <property type="component" value="Unassembled WGS sequence"/>
</dbReference>
<evidence type="ECO:0000313" key="1">
    <source>
        <dbReference type="EMBL" id="SNS19182.1"/>
    </source>
</evidence>
<keyword evidence="2" id="KW-1185">Reference proteome</keyword>
<dbReference type="RefSeq" id="WP_089397647.1">
    <property type="nucleotide sequence ID" value="NZ_FZOT01000001.1"/>
</dbReference>
<accession>A0A239CH38</accession>
<organism evidence="1 2">
    <name type="scientific">Noviherbaspirillum humi</name>
    <dbReference type="NCBI Taxonomy" id="1688639"/>
    <lineage>
        <taxon>Bacteria</taxon>
        <taxon>Pseudomonadati</taxon>
        <taxon>Pseudomonadota</taxon>
        <taxon>Betaproteobacteria</taxon>
        <taxon>Burkholderiales</taxon>
        <taxon>Oxalobacteraceae</taxon>
        <taxon>Noviherbaspirillum</taxon>
    </lineage>
</organism>
<dbReference type="InterPro" id="IPR002763">
    <property type="entry name" value="DUF72"/>
</dbReference>
<dbReference type="AlphaFoldDB" id="A0A239CH38"/>
<name>A0A239CH38_9BURK</name>
<dbReference type="EMBL" id="FZOT01000001">
    <property type="protein sequence ID" value="SNS19182.1"/>
    <property type="molecule type" value="Genomic_DNA"/>
</dbReference>
<gene>
    <name evidence="1" type="ORF">SAMN06265795_101447</name>
</gene>